<dbReference type="InterPro" id="IPR033469">
    <property type="entry name" value="CYTH-like_dom_sf"/>
</dbReference>
<name>A0A2Z5G804_9BACT</name>
<dbReference type="AlphaFoldDB" id="A0A2Z5G804"/>
<gene>
    <name evidence="2" type="ORF">ACPOL_5855</name>
</gene>
<feature type="domain" description="CYTH" evidence="1">
    <location>
        <begin position="3"/>
        <end position="170"/>
    </location>
</feature>
<dbReference type="Pfam" id="PF01928">
    <property type="entry name" value="CYTH"/>
    <property type="match status" value="1"/>
</dbReference>
<dbReference type="InterPro" id="IPR023577">
    <property type="entry name" value="CYTH_domain"/>
</dbReference>
<dbReference type="Gene3D" id="2.40.320.10">
    <property type="entry name" value="Hypothetical Protein Pfu-838710-001"/>
    <property type="match status" value="1"/>
</dbReference>
<dbReference type="KEGG" id="abas:ACPOL_5855"/>
<dbReference type="PANTHER" id="PTHR21028">
    <property type="entry name" value="SI:CH211-156B7.4"/>
    <property type="match status" value="1"/>
</dbReference>
<keyword evidence="3" id="KW-1185">Reference proteome</keyword>
<protein>
    <submittedName>
        <fullName evidence="2">Adenylate cyclase</fullName>
    </submittedName>
</protein>
<dbReference type="InterPro" id="IPR008173">
    <property type="entry name" value="Adenylyl_cyclase_CyaB"/>
</dbReference>
<organism evidence="2 3">
    <name type="scientific">Acidisarcina polymorpha</name>
    <dbReference type="NCBI Taxonomy" id="2211140"/>
    <lineage>
        <taxon>Bacteria</taxon>
        <taxon>Pseudomonadati</taxon>
        <taxon>Acidobacteriota</taxon>
        <taxon>Terriglobia</taxon>
        <taxon>Terriglobales</taxon>
        <taxon>Acidobacteriaceae</taxon>
        <taxon>Acidisarcina</taxon>
    </lineage>
</organism>
<dbReference type="SUPFAM" id="SSF55154">
    <property type="entry name" value="CYTH-like phosphatases"/>
    <property type="match status" value="1"/>
</dbReference>
<dbReference type="PROSITE" id="PS51707">
    <property type="entry name" value="CYTH"/>
    <property type="match status" value="1"/>
</dbReference>
<proteinExistence type="predicted"/>
<evidence type="ECO:0000313" key="2">
    <source>
        <dbReference type="EMBL" id="AXC15099.1"/>
    </source>
</evidence>
<evidence type="ECO:0000259" key="1">
    <source>
        <dbReference type="PROSITE" id="PS51707"/>
    </source>
</evidence>
<reference evidence="2 3" key="1">
    <citation type="journal article" date="2018" name="Front. Microbiol.">
        <title>Hydrolytic Capabilities as a Key to Environmental Success: Chitinolytic and Cellulolytic Acidobacteria From Acidic Sub-arctic Soils and Boreal Peatlands.</title>
        <authorList>
            <person name="Belova S.E."/>
            <person name="Ravin N.V."/>
            <person name="Pankratov T.A."/>
            <person name="Rakitin A.L."/>
            <person name="Ivanova A.A."/>
            <person name="Beletsky A.V."/>
            <person name="Mardanov A.V."/>
            <person name="Sinninghe Damste J.S."/>
            <person name="Dedysh S.N."/>
        </authorList>
    </citation>
    <scope>NUCLEOTIDE SEQUENCE [LARGE SCALE GENOMIC DNA]</scope>
    <source>
        <strain evidence="2 3">SBC82</strain>
    </source>
</reference>
<dbReference type="SMART" id="SM01118">
    <property type="entry name" value="CYTH"/>
    <property type="match status" value="1"/>
</dbReference>
<sequence>MRAIETEVKFRIRDVMNLERNLQHAGFERQTPRTFERNVLYDTPDRRLRNERQILRIRQYGDKWVLTHKALPVQGDTGPYKQRVETETTVGDGDMVAKIFASLGFMPAFTYEKWRTEWSDATGHCVLDETPIGLYAELEGPEDWIDRTAAALGVHRSEFMNLSYGRLFELWKQETESAANDLTFEAIGEGNTSWVPSAIEQNALR</sequence>
<accession>A0A2Z5G804</accession>
<dbReference type="CDD" id="cd07890">
    <property type="entry name" value="CYTH-like_AC_IV-like"/>
    <property type="match status" value="1"/>
</dbReference>
<dbReference type="OrthoDB" id="116396at2"/>
<dbReference type="Proteomes" id="UP000253606">
    <property type="component" value="Chromosome"/>
</dbReference>
<evidence type="ECO:0000313" key="3">
    <source>
        <dbReference type="Proteomes" id="UP000253606"/>
    </source>
</evidence>
<dbReference type="RefSeq" id="WP_114209735.1">
    <property type="nucleotide sequence ID" value="NZ_CP030840.1"/>
</dbReference>
<dbReference type="EMBL" id="CP030840">
    <property type="protein sequence ID" value="AXC15099.1"/>
    <property type="molecule type" value="Genomic_DNA"/>
</dbReference>
<dbReference type="PANTHER" id="PTHR21028:SF2">
    <property type="entry name" value="CYTH DOMAIN-CONTAINING PROTEIN"/>
    <property type="match status" value="1"/>
</dbReference>